<dbReference type="FunCoup" id="A0A1D6HK95">
    <property type="interactions" value="2819"/>
</dbReference>
<sequence>MASPLLKSHSQLAAAAALHSVRRADRCPATIHLGKFHDHGLRSGRSKRSGSAKVGAFPSLDVVPLMVTMVEHVDMSRDYVVTKSIWHLSDAALKSVCESPARHCHCHRRVVSAAHERAYLLRHVHRLGSLLLRVHEGKRLQYYYNTHTHHVIALFCWSVHGTACLRAWVKSKQDPFYDSETYRSQGGDGTVHWYYDRVSKHARTFAQRLCLHSKAGSLATDNFADISCNAHWQQEDLEASAREELLREELLEEIEQRVGGLRELEEASKEEQLTK</sequence>
<accession>A0A1D6HK95</accession>
<dbReference type="GO" id="GO:0009773">
    <property type="term" value="P:photosynthetic electron transport in photosystem I"/>
    <property type="evidence" value="ECO:0007669"/>
    <property type="project" value="InterPro"/>
</dbReference>
<dbReference type="IntAct" id="A0A1D6HK95">
    <property type="interactions" value="3"/>
</dbReference>
<dbReference type="OMA" id="HANRMEM"/>
<gene>
    <name evidence="1" type="ORF">ZEAMMB73_Zm00001d018030</name>
</gene>
<organism evidence="1">
    <name type="scientific">Zea mays</name>
    <name type="common">Maize</name>
    <dbReference type="NCBI Taxonomy" id="4577"/>
    <lineage>
        <taxon>Eukaryota</taxon>
        <taxon>Viridiplantae</taxon>
        <taxon>Streptophyta</taxon>
        <taxon>Embryophyta</taxon>
        <taxon>Tracheophyta</taxon>
        <taxon>Spermatophyta</taxon>
        <taxon>Magnoliopsida</taxon>
        <taxon>Liliopsida</taxon>
        <taxon>Poales</taxon>
        <taxon>Poaceae</taxon>
        <taxon>PACMAD clade</taxon>
        <taxon>Panicoideae</taxon>
        <taxon>Andropogonodae</taxon>
        <taxon>Andropogoneae</taxon>
        <taxon>Tripsacinae</taxon>
        <taxon>Zea</taxon>
    </lineage>
</organism>
<dbReference type="AlphaFoldDB" id="A0A1D6HK95"/>
<reference evidence="1" key="1">
    <citation type="submission" date="2015-12" db="EMBL/GenBank/DDBJ databases">
        <title>Update maize B73 reference genome by single molecule sequencing technologies.</title>
        <authorList>
            <consortium name="Maize Genome Sequencing Project"/>
            <person name="Ware D."/>
        </authorList>
    </citation>
    <scope>NUCLEOTIDE SEQUENCE</scope>
    <source>
        <tissue evidence="1">Seedling</tissue>
    </source>
</reference>
<evidence type="ECO:0000313" key="1">
    <source>
        <dbReference type="EMBL" id="AQK74855.1"/>
    </source>
</evidence>
<dbReference type="EMBL" id="CM000781">
    <property type="protein sequence ID" value="AQK74855.1"/>
    <property type="molecule type" value="Genomic_DNA"/>
</dbReference>
<dbReference type="STRING" id="4577.A0A1D6HK95"/>
<protein>
    <submittedName>
        <fullName evidence="1">Photosynthetic NDH subunit of subcomplex B 4 chloroplastic</fullName>
    </submittedName>
</protein>
<dbReference type="PANTHER" id="PTHR36315">
    <property type="entry name" value="PHOTOSYNTHETIC NDH SUBUNIT OF SUBCOMPLEX B 4, CHLOROPLASTIC"/>
    <property type="match status" value="1"/>
</dbReference>
<dbReference type="ExpressionAtlas" id="A0A1D6HK95">
    <property type="expression patterns" value="baseline and differential"/>
</dbReference>
<proteinExistence type="predicted"/>
<dbReference type="GO" id="GO:0010598">
    <property type="term" value="C:NAD(P)H dehydrogenase complex (plastoquinone)"/>
    <property type="evidence" value="ECO:0007669"/>
    <property type="project" value="InterPro"/>
</dbReference>
<dbReference type="PANTHER" id="PTHR36315:SF2">
    <property type="entry name" value="PHOTOSYNTHETIC NDH SUBUNIT OF SUBCOMPLEX B 4, CHLOROPLASTIC"/>
    <property type="match status" value="1"/>
</dbReference>
<dbReference type="SMR" id="A0A1D6HK95"/>
<dbReference type="InParanoid" id="A0A1D6HK95"/>
<dbReference type="GO" id="GO:0009535">
    <property type="term" value="C:chloroplast thylakoid membrane"/>
    <property type="evidence" value="ECO:0007669"/>
    <property type="project" value="InterPro"/>
</dbReference>
<dbReference type="InterPro" id="IPR034570">
    <property type="entry name" value="PNSB4"/>
</dbReference>
<name>A0A1D6HK95_MAIZE</name>